<accession>B6WPZ3</accession>
<evidence type="ECO:0000313" key="1">
    <source>
        <dbReference type="EMBL" id="EEB34960.1"/>
    </source>
</evidence>
<dbReference type="Proteomes" id="UP000003676">
    <property type="component" value="Unassembled WGS sequence"/>
</dbReference>
<sequence length="151" mass="17016">MSAKFSIQDKTTPLRGVFSMRVIDRSGMVIREYRDHNMIVNSAREALAKLVSEGDPSKCISRFAVGINDEPPTPTDTIITGMYRNAIVAHEFPEPGVVKFKWQLGYEEANGMNIVEYGLLCEDDSLFARKTREAIYKASDIAFDGEWSIIF</sequence>
<reference evidence="1 2" key="2">
    <citation type="submission" date="2008-10" db="EMBL/GenBank/DDBJ databases">
        <authorList>
            <person name="Fulton L."/>
            <person name="Clifton S."/>
            <person name="Fulton B."/>
            <person name="Xu J."/>
            <person name="Minx P."/>
            <person name="Pepin K.H."/>
            <person name="Johnson M."/>
            <person name="Bhonagiri V."/>
            <person name="Nash W.E."/>
            <person name="Mardis E.R."/>
            <person name="Wilson R.K."/>
        </authorList>
    </citation>
    <scope>NUCLEOTIDE SEQUENCE [LARGE SCALE GENOMIC DNA]</scope>
    <source>
        <strain evidence="1 2">ATCC 29098</strain>
    </source>
</reference>
<dbReference type="HOGENOM" id="CLU_1728452_0_0_7"/>
<proteinExistence type="predicted"/>
<dbReference type="EMBL" id="ABXU01000004">
    <property type="protein sequence ID" value="EEB34960.1"/>
    <property type="molecule type" value="Genomic_DNA"/>
</dbReference>
<gene>
    <name evidence="1" type="ORF">DESPIG_00116</name>
</gene>
<evidence type="ECO:0000313" key="2">
    <source>
        <dbReference type="Proteomes" id="UP000003676"/>
    </source>
</evidence>
<reference evidence="1 2" key="1">
    <citation type="submission" date="2008-10" db="EMBL/GenBank/DDBJ databases">
        <title>Draft genome sequence of Desulvovibrio piger (ATCC 29098).</title>
        <authorList>
            <person name="Sudarsanam P."/>
            <person name="Ley R."/>
            <person name="Guruge J."/>
            <person name="Turnbaugh P.J."/>
            <person name="Mahowald M."/>
            <person name="Liep D."/>
            <person name="Gordon J."/>
        </authorList>
    </citation>
    <scope>NUCLEOTIDE SEQUENCE [LARGE SCALE GENOMIC DNA]</scope>
    <source>
        <strain evidence="1 2">ATCC 29098</strain>
    </source>
</reference>
<comment type="caution">
    <text evidence="1">The sequence shown here is derived from an EMBL/GenBank/DDBJ whole genome shotgun (WGS) entry which is preliminary data.</text>
</comment>
<name>B6WPZ3_9BACT</name>
<dbReference type="AlphaFoldDB" id="B6WPZ3"/>
<protein>
    <submittedName>
        <fullName evidence="1">Uncharacterized protein</fullName>
    </submittedName>
</protein>
<dbReference type="RefSeq" id="WP_006003652.1">
    <property type="nucleotide sequence ID" value="NZ_DS996351.1"/>
</dbReference>
<dbReference type="OrthoDB" id="1808144at2"/>
<organism evidence="1 2">
    <name type="scientific">Desulfovibrio piger ATCC 29098</name>
    <dbReference type="NCBI Taxonomy" id="411464"/>
    <lineage>
        <taxon>Bacteria</taxon>
        <taxon>Pseudomonadati</taxon>
        <taxon>Thermodesulfobacteriota</taxon>
        <taxon>Desulfovibrionia</taxon>
        <taxon>Desulfovibrionales</taxon>
        <taxon>Desulfovibrionaceae</taxon>
        <taxon>Desulfovibrio</taxon>
    </lineage>
</organism>